<feature type="transmembrane region" description="Helical" evidence="11">
    <location>
        <begin position="84"/>
        <end position="106"/>
    </location>
</feature>
<dbReference type="GO" id="GO:0051082">
    <property type="term" value="F:unfolded protein binding"/>
    <property type="evidence" value="ECO:0007669"/>
    <property type="project" value="TreeGrafter"/>
</dbReference>
<organism evidence="12">
    <name type="scientific">Cryptococcus bacillisporus CA1280</name>
    <dbReference type="NCBI Taxonomy" id="1296109"/>
    <lineage>
        <taxon>Eukaryota</taxon>
        <taxon>Fungi</taxon>
        <taxon>Dikarya</taxon>
        <taxon>Basidiomycota</taxon>
        <taxon>Agaricomycotina</taxon>
        <taxon>Tremellomycetes</taxon>
        <taxon>Tremellales</taxon>
        <taxon>Cryptococcaceae</taxon>
        <taxon>Cryptococcus</taxon>
        <taxon>Cryptococcus gattii species complex</taxon>
    </lineage>
</organism>
<dbReference type="OrthoDB" id="2189463at2759"/>
<evidence type="ECO:0000256" key="3">
    <source>
        <dbReference type="ARBA" id="ARBA00018354"/>
    </source>
</evidence>
<gene>
    <name evidence="12" type="ORF">I312_06279</name>
</gene>
<keyword evidence="10" id="KW-0961">Cell wall biogenesis/degradation</keyword>
<dbReference type="GO" id="GO:0015031">
    <property type="term" value="P:protein transport"/>
    <property type="evidence" value="ECO:0007669"/>
    <property type="project" value="UniProtKB-KW"/>
</dbReference>
<evidence type="ECO:0000256" key="8">
    <source>
        <dbReference type="ARBA" id="ARBA00022989"/>
    </source>
</evidence>
<feature type="transmembrane region" description="Helical" evidence="11">
    <location>
        <begin position="112"/>
        <end position="139"/>
    </location>
</feature>
<feature type="transmembrane region" description="Helical" evidence="11">
    <location>
        <begin position="48"/>
        <end position="72"/>
    </location>
</feature>
<feature type="transmembrane region" description="Helical" evidence="11">
    <location>
        <begin position="184"/>
        <end position="211"/>
    </location>
</feature>
<evidence type="ECO:0000256" key="4">
    <source>
        <dbReference type="ARBA" id="ARBA00022448"/>
    </source>
</evidence>
<feature type="transmembrane region" description="Helical" evidence="11">
    <location>
        <begin position="151"/>
        <end position="172"/>
    </location>
</feature>
<feature type="transmembrane region" description="Helical" evidence="11">
    <location>
        <begin position="223"/>
        <end position="242"/>
    </location>
</feature>
<protein>
    <recommendedName>
        <fullName evidence="3">Chitin synthase export chaperone</fullName>
    </recommendedName>
</protein>
<evidence type="ECO:0000256" key="2">
    <source>
        <dbReference type="ARBA" id="ARBA00009274"/>
    </source>
</evidence>
<dbReference type="AlphaFoldDB" id="A0A0D0VDE0"/>
<comment type="subcellular location">
    <subcellularLocation>
        <location evidence="1">Endoplasmic reticulum membrane</location>
        <topology evidence="1">Multi-pass membrane protein</topology>
    </subcellularLocation>
</comment>
<evidence type="ECO:0000256" key="9">
    <source>
        <dbReference type="ARBA" id="ARBA00023136"/>
    </source>
</evidence>
<keyword evidence="8 11" id="KW-1133">Transmembrane helix</keyword>
<dbReference type="HOGENOM" id="CLU_050424_1_0_1"/>
<accession>A0A0D0VDE0</accession>
<dbReference type="PANTHER" id="PTHR35329">
    <property type="entry name" value="CHITIN SYNTHASE EXPORT CHAPERONE"/>
    <property type="match status" value="1"/>
</dbReference>
<evidence type="ECO:0000256" key="6">
    <source>
        <dbReference type="ARBA" id="ARBA00022824"/>
    </source>
</evidence>
<comment type="similarity">
    <text evidence="2">Belongs to the CHS7 family.</text>
</comment>
<dbReference type="GO" id="GO:0005789">
    <property type="term" value="C:endoplasmic reticulum membrane"/>
    <property type="evidence" value="ECO:0007669"/>
    <property type="project" value="UniProtKB-SubCell"/>
</dbReference>
<reference evidence="12" key="1">
    <citation type="submission" date="2015-01" db="EMBL/GenBank/DDBJ databases">
        <title>The Genome Sequence of Cryptococcus gattii CA1280.</title>
        <authorList>
            <consortium name="The Broad Institute Genomics Platform"/>
            <person name="Cuomo C."/>
            <person name="Litvintseva A."/>
            <person name="Chen Y."/>
            <person name="Heitman J."/>
            <person name="Sun S."/>
            <person name="Springer D."/>
            <person name="Dromer F."/>
            <person name="Young S."/>
            <person name="Zeng Q."/>
            <person name="Gargeya S."/>
            <person name="Abouelleil A."/>
            <person name="Alvarado L."/>
            <person name="Chapman S.B."/>
            <person name="Gainer-Dewar J."/>
            <person name="Goldberg J."/>
            <person name="Griggs A."/>
            <person name="Gujja S."/>
            <person name="Hansen M."/>
            <person name="Howarth C."/>
            <person name="Imamovic A."/>
            <person name="Larimer J."/>
            <person name="Murphy C."/>
            <person name="Naylor J."/>
            <person name="Pearson M."/>
            <person name="Priest M."/>
            <person name="Roberts A."/>
            <person name="Saif S."/>
            <person name="Shea T."/>
            <person name="Sykes S."/>
            <person name="Wortman J."/>
            <person name="Nusbaum C."/>
            <person name="Birren B."/>
        </authorList>
    </citation>
    <scope>NUCLEOTIDE SEQUENCE [LARGE SCALE GENOMIC DNA]</scope>
    <source>
        <strain evidence="12">CA1280</strain>
    </source>
</reference>
<evidence type="ECO:0000256" key="10">
    <source>
        <dbReference type="ARBA" id="ARBA00023316"/>
    </source>
</evidence>
<name>A0A0D0VDE0_CRYGA</name>
<feature type="transmembrane region" description="Helical" evidence="11">
    <location>
        <begin position="254"/>
        <end position="273"/>
    </location>
</feature>
<sequence length="360" mass="39838">MSDNAAFKFGSFDYICQHAALVVCPMLGDQQGIAPTCYSRNVQLGSQIIFQPSTCILHIAALIMATIMLLHVRSKYTAVGRKEIMLFFYMYMWVELFAIFLDSSIIPTANKVYPWFAAIYAGSVGALYWCLLINGFVGFQFHEDGTPMSLWFLRISSLVVGAVCFGIAAATFKGTSSSMSPTNTVGLFITYLVFPCVCVLIYFISQMLLVVRTLDDRWVIGDLLFMAGFYIAGVLLLIAFSVTICDSVKHYVDGVFFSTLSFLFAVMMVYKYWDSITKEDLEFSVGSKQAVWDVKDPLLATGMDYYEDDTQSAYHGAGGSLVGGYNGNQYYSNQPGYAQSAYGQQGYGQYGAGGYGQGHY</sequence>
<dbReference type="GO" id="GO:0071555">
    <property type="term" value="P:cell wall organization"/>
    <property type="evidence" value="ECO:0007669"/>
    <property type="project" value="UniProtKB-KW"/>
</dbReference>
<keyword evidence="7" id="KW-0653">Protein transport</keyword>
<dbReference type="InterPro" id="IPR022057">
    <property type="entry name" value="Chs7"/>
</dbReference>
<keyword evidence="5 11" id="KW-0812">Transmembrane</keyword>
<keyword evidence="6" id="KW-0256">Endoplasmic reticulum</keyword>
<evidence type="ECO:0000313" key="12">
    <source>
        <dbReference type="EMBL" id="KIR44529.1"/>
    </source>
</evidence>
<dbReference type="EMBL" id="KN847998">
    <property type="protein sequence ID" value="KIR44529.1"/>
    <property type="molecule type" value="Genomic_DNA"/>
</dbReference>
<dbReference type="Pfam" id="PF12271">
    <property type="entry name" value="Chs7"/>
    <property type="match status" value="1"/>
</dbReference>
<evidence type="ECO:0000256" key="5">
    <source>
        <dbReference type="ARBA" id="ARBA00022692"/>
    </source>
</evidence>
<keyword evidence="4" id="KW-0813">Transport</keyword>
<keyword evidence="9 11" id="KW-0472">Membrane</keyword>
<evidence type="ECO:0000256" key="7">
    <source>
        <dbReference type="ARBA" id="ARBA00022927"/>
    </source>
</evidence>
<dbReference type="GO" id="GO:0006457">
    <property type="term" value="P:protein folding"/>
    <property type="evidence" value="ECO:0007669"/>
    <property type="project" value="TreeGrafter"/>
</dbReference>
<evidence type="ECO:0000256" key="11">
    <source>
        <dbReference type="SAM" id="Phobius"/>
    </source>
</evidence>
<proteinExistence type="inferred from homology"/>
<evidence type="ECO:0000256" key="1">
    <source>
        <dbReference type="ARBA" id="ARBA00004477"/>
    </source>
</evidence>
<dbReference type="PANTHER" id="PTHR35329:SF2">
    <property type="entry name" value="CHITIN SYNTHASE EXPORT CHAPERONE"/>
    <property type="match status" value="1"/>
</dbReference>